<accession>A0A510UTK1</accession>
<dbReference type="Proteomes" id="UP000321787">
    <property type="component" value="Unassembled WGS sequence"/>
</dbReference>
<dbReference type="InterPro" id="IPR016024">
    <property type="entry name" value="ARM-type_fold"/>
</dbReference>
<evidence type="ECO:0000313" key="2">
    <source>
        <dbReference type="Proteomes" id="UP000321787"/>
    </source>
</evidence>
<evidence type="ECO:0000313" key="1">
    <source>
        <dbReference type="EMBL" id="GEK16155.1"/>
    </source>
</evidence>
<dbReference type="Pfam" id="PF08713">
    <property type="entry name" value="DNA_alkylation"/>
    <property type="match status" value="1"/>
</dbReference>
<dbReference type="InterPro" id="IPR014825">
    <property type="entry name" value="DNA_alkylation"/>
</dbReference>
<dbReference type="EMBL" id="BJTZ01000077">
    <property type="protein sequence ID" value="GEK16155.1"/>
    <property type="molecule type" value="Genomic_DNA"/>
</dbReference>
<protein>
    <recommendedName>
        <fullName evidence="3">DNA alkylation repair protein</fullName>
    </recommendedName>
</protein>
<evidence type="ECO:0008006" key="3">
    <source>
        <dbReference type="Google" id="ProtNLM"/>
    </source>
</evidence>
<reference evidence="1 2" key="1">
    <citation type="submission" date="2019-07" db="EMBL/GenBank/DDBJ databases">
        <title>Whole genome shotgun sequence of Aliivibrio fischeri NBRC 101058.</title>
        <authorList>
            <person name="Hosoyama A."/>
            <person name="Uohara A."/>
            <person name="Ohji S."/>
            <person name="Ichikawa N."/>
        </authorList>
    </citation>
    <scope>NUCLEOTIDE SEQUENCE [LARGE SCALE GENOMIC DNA]</scope>
    <source>
        <strain evidence="1 2">NBRC 101058</strain>
    </source>
</reference>
<dbReference type="PANTHER" id="PTHR34070:SF1">
    <property type="entry name" value="DNA ALKYLATION REPAIR PROTEIN"/>
    <property type="match status" value="1"/>
</dbReference>
<dbReference type="Gene3D" id="1.20.1660.10">
    <property type="entry name" value="Hypothetical protein (EF3068)"/>
    <property type="match status" value="1"/>
</dbReference>
<dbReference type="AlphaFoldDB" id="A0A510UTK1"/>
<proteinExistence type="predicted"/>
<organism evidence="1 2">
    <name type="scientific">Aliivibrio fischeri</name>
    <name type="common">Vibrio fischeri</name>
    <dbReference type="NCBI Taxonomy" id="668"/>
    <lineage>
        <taxon>Bacteria</taxon>
        <taxon>Pseudomonadati</taxon>
        <taxon>Pseudomonadota</taxon>
        <taxon>Gammaproteobacteria</taxon>
        <taxon>Vibrionales</taxon>
        <taxon>Vibrionaceae</taxon>
        <taxon>Aliivibrio</taxon>
    </lineage>
</organism>
<dbReference type="SUPFAM" id="SSF48371">
    <property type="entry name" value="ARM repeat"/>
    <property type="match status" value="1"/>
</dbReference>
<dbReference type="PANTHER" id="PTHR34070">
    <property type="entry name" value="ARMADILLO-TYPE FOLD"/>
    <property type="match status" value="1"/>
</dbReference>
<gene>
    <name evidence="1" type="ORF">AFI02nite_41910</name>
</gene>
<comment type="caution">
    <text evidence="1">The sequence shown here is derived from an EMBL/GenBank/DDBJ whole genome shotgun (WGS) entry which is preliminary data.</text>
</comment>
<dbReference type="Gene3D" id="1.25.40.290">
    <property type="entry name" value="ARM repeat domains"/>
    <property type="match status" value="1"/>
</dbReference>
<dbReference type="CDD" id="cd07064">
    <property type="entry name" value="AlkD_like_1"/>
    <property type="match status" value="1"/>
</dbReference>
<name>A0A510UTK1_ALIFS</name>
<sequence>MHYWVQETIDTLAPLANIENSSTMKSYMRDQFEFYGIQSVPRRAAMKKLFTRDKLPPTEDLSIVIHELWTLLEREFQMVAVDLLITLKKQLPTSILIDLEYLITTKSWWDTVDLLATHIVGSLFVRYPIESIQYIERWQYSDSIWLRRTTLLYQLKYKTNTDTKRLFSLIKQNQFDNQFFIQKAIGWALREYSKTDANAVINFINTHNIQGLAKREGLKWLKNNRENIKTIPH</sequence>